<comment type="subcellular location">
    <subcellularLocation>
        <location evidence="1">Mitochondrion inner membrane</location>
    </subcellularLocation>
</comment>
<keyword evidence="12" id="KW-1185">Reference proteome</keyword>
<organism evidence="11 12">
    <name type="scientific">Gymnopilus dilepis</name>
    <dbReference type="NCBI Taxonomy" id="231916"/>
    <lineage>
        <taxon>Eukaryota</taxon>
        <taxon>Fungi</taxon>
        <taxon>Dikarya</taxon>
        <taxon>Basidiomycota</taxon>
        <taxon>Agaricomycotina</taxon>
        <taxon>Agaricomycetes</taxon>
        <taxon>Agaricomycetidae</taxon>
        <taxon>Agaricales</taxon>
        <taxon>Agaricineae</taxon>
        <taxon>Hymenogastraceae</taxon>
        <taxon>Gymnopilus</taxon>
    </lineage>
</organism>
<keyword evidence="8" id="KW-0472">Membrane</keyword>
<accession>A0A409VJF7</accession>
<dbReference type="AlphaFoldDB" id="A0A409VJF7"/>
<gene>
    <name evidence="11" type="ORF">CVT26_011288</name>
</gene>
<dbReference type="EMBL" id="NHYE01005631">
    <property type="protein sequence ID" value="PPQ66419.1"/>
    <property type="molecule type" value="Genomic_DNA"/>
</dbReference>
<feature type="compositionally biased region" description="Acidic residues" evidence="9">
    <location>
        <begin position="72"/>
        <end position="85"/>
    </location>
</feature>
<dbReference type="OrthoDB" id="405848at2759"/>
<evidence type="ECO:0000256" key="6">
    <source>
        <dbReference type="ARBA" id="ARBA00022982"/>
    </source>
</evidence>
<sequence length="164" mass="17861">MPPFSGTPRSNFEPVSSSSTTANNPLSPPKMSSAISSFFSSFLSTTHSDAEENNNKVEESAPADEQTTAEEPAAEEEAEEEEPEDLQPIIREECKQTPKCAPLLKHFEHCQEKVTSGHGFKGEDCVEELLMHCADVSTSTTPSVATKLTLQQECAAPKVFSKLR</sequence>
<evidence type="ECO:0000256" key="4">
    <source>
        <dbReference type="ARBA" id="ARBA00022660"/>
    </source>
</evidence>
<feature type="region of interest" description="Disordered" evidence="9">
    <location>
        <begin position="1"/>
        <end position="33"/>
    </location>
</feature>
<comment type="caution">
    <text evidence="11">The sequence shown here is derived from an EMBL/GenBank/DDBJ whole genome shotgun (WGS) entry which is preliminary data.</text>
</comment>
<feature type="region of interest" description="Disordered" evidence="9">
    <location>
        <begin position="45"/>
        <end position="91"/>
    </location>
</feature>
<keyword evidence="5" id="KW-0999">Mitochondrion inner membrane</keyword>
<dbReference type="Gene3D" id="1.10.287.20">
    <property type="entry name" value="Ubiquinol-cytochrome C reductase hinge domain"/>
    <property type="match status" value="1"/>
</dbReference>
<evidence type="ECO:0000256" key="9">
    <source>
        <dbReference type="SAM" id="MobiDB-lite"/>
    </source>
</evidence>
<dbReference type="Proteomes" id="UP000284706">
    <property type="component" value="Unassembled WGS sequence"/>
</dbReference>
<feature type="domain" description="Ubiquinol-cytochrome C reductase hinge" evidence="10">
    <location>
        <begin position="85"/>
        <end position="137"/>
    </location>
</feature>
<keyword evidence="4" id="KW-0679">Respiratory chain</keyword>
<keyword evidence="7" id="KW-0496">Mitochondrion</keyword>
<dbReference type="InterPro" id="IPR023184">
    <property type="entry name" value="Ubol_cytC_Rdtase_hinge_dom"/>
</dbReference>
<evidence type="ECO:0000256" key="2">
    <source>
        <dbReference type="ARBA" id="ARBA00006498"/>
    </source>
</evidence>
<dbReference type="Pfam" id="PF02320">
    <property type="entry name" value="UCR_hinge"/>
    <property type="match status" value="1"/>
</dbReference>
<evidence type="ECO:0000256" key="8">
    <source>
        <dbReference type="ARBA" id="ARBA00023136"/>
    </source>
</evidence>
<reference evidence="11 12" key="1">
    <citation type="journal article" date="2018" name="Evol. Lett.">
        <title>Horizontal gene cluster transfer increased hallucinogenic mushroom diversity.</title>
        <authorList>
            <person name="Reynolds H.T."/>
            <person name="Vijayakumar V."/>
            <person name="Gluck-Thaler E."/>
            <person name="Korotkin H.B."/>
            <person name="Matheny P.B."/>
            <person name="Slot J.C."/>
        </authorList>
    </citation>
    <scope>NUCLEOTIDE SEQUENCE [LARGE SCALE GENOMIC DNA]</scope>
    <source>
        <strain evidence="11 12">SRW20</strain>
    </source>
</reference>
<comment type="similarity">
    <text evidence="2">Belongs to the UQCRH/QCR6 family.</text>
</comment>
<keyword evidence="6" id="KW-0249">Electron transport</keyword>
<feature type="compositionally biased region" description="Polar residues" evidence="9">
    <location>
        <begin position="7"/>
        <end position="25"/>
    </location>
</feature>
<dbReference type="SUPFAM" id="SSF81531">
    <property type="entry name" value="Non-heme 11 kDa protein of cytochrome bc1 complex (Ubiquinol-cytochrome c reductase)"/>
    <property type="match status" value="1"/>
</dbReference>
<evidence type="ECO:0000313" key="11">
    <source>
        <dbReference type="EMBL" id="PPQ66419.1"/>
    </source>
</evidence>
<keyword evidence="3" id="KW-0813">Transport</keyword>
<evidence type="ECO:0000313" key="12">
    <source>
        <dbReference type="Proteomes" id="UP000284706"/>
    </source>
</evidence>
<evidence type="ECO:0000256" key="7">
    <source>
        <dbReference type="ARBA" id="ARBA00023128"/>
    </source>
</evidence>
<proteinExistence type="inferred from homology"/>
<dbReference type="InParanoid" id="A0A409VJF7"/>
<dbReference type="GO" id="GO:0005743">
    <property type="term" value="C:mitochondrial inner membrane"/>
    <property type="evidence" value="ECO:0007669"/>
    <property type="project" value="UniProtKB-SubCell"/>
</dbReference>
<dbReference type="STRING" id="231916.A0A409VJF7"/>
<evidence type="ECO:0000256" key="1">
    <source>
        <dbReference type="ARBA" id="ARBA00004273"/>
    </source>
</evidence>
<dbReference type="InterPro" id="IPR036811">
    <property type="entry name" value="Ubol_cytC_Rdtase_hinge_dom_sf"/>
</dbReference>
<evidence type="ECO:0000256" key="5">
    <source>
        <dbReference type="ARBA" id="ARBA00022792"/>
    </source>
</evidence>
<protein>
    <recommendedName>
        <fullName evidence="10">Ubiquinol-cytochrome C reductase hinge domain-containing protein</fullName>
    </recommendedName>
</protein>
<feature type="compositionally biased region" description="Basic and acidic residues" evidence="9">
    <location>
        <begin position="48"/>
        <end position="59"/>
    </location>
</feature>
<evidence type="ECO:0000259" key="10">
    <source>
        <dbReference type="Pfam" id="PF02320"/>
    </source>
</evidence>
<name>A0A409VJF7_9AGAR</name>
<evidence type="ECO:0000256" key="3">
    <source>
        <dbReference type="ARBA" id="ARBA00022448"/>
    </source>
</evidence>